<proteinExistence type="predicted"/>
<dbReference type="KEGG" id="nfl:COO91_05067"/>
<gene>
    <name evidence="1" type="ORF">COO91_05067</name>
</gene>
<reference evidence="1 2" key="1">
    <citation type="submission" date="2017-11" db="EMBL/GenBank/DDBJ databases">
        <title>Complete genome of a free-living desiccation-tolerant cyanobacterium and its photosynthetic adaptation to extreme terrestrial habitat.</title>
        <authorList>
            <person name="Shang J."/>
        </authorList>
    </citation>
    <scope>NUCLEOTIDE SEQUENCE [LARGE SCALE GENOMIC DNA]</scope>
    <source>
        <strain evidence="1 2">CCNUN1</strain>
    </source>
</reference>
<dbReference type="AlphaFoldDB" id="A0A2K8SUE4"/>
<dbReference type="Proteomes" id="UP000232003">
    <property type="component" value="Chromosome"/>
</dbReference>
<sequence length="37" mass="4199">MLQLSFALDIWCDREQALLLLVGIKFSTLFCSSNPQP</sequence>
<accession>A0A2K8SUE4</accession>
<evidence type="ECO:0000313" key="1">
    <source>
        <dbReference type="EMBL" id="AUB39079.1"/>
    </source>
</evidence>
<protein>
    <submittedName>
        <fullName evidence="1">Uncharacterized protein</fullName>
    </submittedName>
</protein>
<name>A0A2K8SUE4_9NOSO</name>
<dbReference type="EMBL" id="CP024785">
    <property type="protein sequence ID" value="AUB39079.1"/>
    <property type="molecule type" value="Genomic_DNA"/>
</dbReference>
<organism evidence="1 2">
    <name type="scientific">Nostoc flagelliforme CCNUN1</name>
    <dbReference type="NCBI Taxonomy" id="2038116"/>
    <lineage>
        <taxon>Bacteria</taxon>
        <taxon>Bacillati</taxon>
        <taxon>Cyanobacteriota</taxon>
        <taxon>Cyanophyceae</taxon>
        <taxon>Nostocales</taxon>
        <taxon>Nostocaceae</taxon>
        <taxon>Nostoc</taxon>
    </lineage>
</organism>
<keyword evidence="2" id="KW-1185">Reference proteome</keyword>
<evidence type="ECO:0000313" key="2">
    <source>
        <dbReference type="Proteomes" id="UP000232003"/>
    </source>
</evidence>